<feature type="domain" description="Yip1" evidence="6">
    <location>
        <begin position="7"/>
        <end position="176"/>
    </location>
</feature>
<evidence type="ECO:0000256" key="2">
    <source>
        <dbReference type="ARBA" id="ARBA00022692"/>
    </source>
</evidence>
<dbReference type="Pfam" id="PF04893">
    <property type="entry name" value="Yip1"/>
    <property type="match status" value="1"/>
</dbReference>
<keyword evidence="3 5" id="KW-1133">Transmembrane helix</keyword>
<feature type="transmembrane region" description="Helical" evidence="5">
    <location>
        <begin position="127"/>
        <end position="148"/>
    </location>
</feature>
<evidence type="ECO:0000256" key="3">
    <source>
        <dbReference type="ARBA" id="ARBA00022989"/>
    </source>
</evidence>
<evidence type="ECO:0000313" key="8">
    <source>
        <dbReference type="Proteomes" id="UP001596989"/>
    </source>
</evidence>
<sequence>MLAMTRRVLLHPFDFYEELQSRGAARLSHALWIVAATIVARFLSLYSVSYIFQAREAFEISLIVEVVVIVIPWATWAVANWGVSTIMDGEGKFVEVAVGSAYAFVPYTIFAFPIALLSNILTEDDKFLYGVIIGFVYVWAAFLLLMQVKILHDFEWSKMFFVTLLSVFGMLVIWFILLLLYGLIDQGLSFAVNLYKEMNLRI</sequence>
<dbReference type="Proteomes" id="UP001596989">
    <property type="component" value="Unassembled WGS sequence"/>
</dbReference>
<feature type="transmembrane region" description="Helical" evidence="5">
    <location>
        <begin position="30"/>
        <end position="52"/>
    </location>
</feature>
<dbReference type="EMBL" id="JBHTJZ010000070">
    <property type="protein sequence ID" value="MFD0962057.1"/>
    <property type="molecule type" value="Genomic_DNA"/>
</dbReference>
<evidence type="ECO:0000256" key="4">
    <source>
        <dbReference type="ARBA" id="ARBA00023136"/>
    </source>
</evidence>
<evidence type="ECO:0000256" key="5">
    <source>
        <dbReference type="SAM" id="Phobius"/>
    </source>
</evidence>
<accession>A0ABW3HWZ3</accession>
<dbReference type="InterPro" id="IPR006977">
    <property type="entry name" value="Yip1_dom"/>
</dbReference>
<feature type="transmembrane region" description="Helical" evidence="5">
    <location>
        <begin position="160"/>
        <end position="184"/>
    </location>
</feature>
<organism evidence="7 8">
    <name type="scientific">Paenibacillus chungangensis</name>
    <dbReference type="NCBI Taxonomy" id="696535"/>
    <lineage>
        <taxon>Bacteria</taxon>
        <taxon>Bacillati</taxon>
        <taxon>Bacillota</taxon>
        <taxon>Bacilli</taxon>
        <taxon>Bacillales</taxon>
        <taxon>Paenibacillaceae</taxon>
        <taxon>Paenibacillus</taxon>
    </lineage>
</organism>
<dbReference type="RefSeq" id="WP_377568213.1">
    <property type="nucleotide sequence ID" value="NZ_JBHTJZ010000070.1"/>
</dbReference>
<feature type="transmembrane region" description="Helical" evidence="5">
    <location>
        <begin position="58"/>
        <end position="81"/>
    </location>
</feature>
<proteinExistence type="predicted"/>
<reference evidence="8" key="1">
    <citation type="journal article" date="2019" name="Int. J. Syst. Evol. Microbiol.">
        <title>The Global Catalogue of Microorganisms (GCM) 10K type strain sequencing project: providing services to taxonomists for standard genome sequencing and annotation.</title>
        <authorList>
            <consortium name="The Broad Institute Genomics Platform"/>
            <consortium name="The Broad Institute Genome Sequencing Center for Infectious Disease"/>
            <person name="Wu L."/>
            <person name="Ma J."/>
        </authorList>
    </citation>
    <scope>NUCLEOTIDE SEQUENCE [LARGE SCALE GENOMIC DNA]</scope>
    <source>
        <strain evidence="8">CCUG 59129</strain>
    </source>
</reference>
<gene>
    <name evidence="7" type="ORF">ACFQ2I_22200</name>
</gene>
<keyword evidence="2 5" id="KW-0812">Transmembrane</keyword>
<comment type="subcellular location">
    <subcellularLocation>
        <location evidence="1">Membrane</location>
        <topology evidence="1">Multi-pass membrane protein</topology>
    </subcellularLocation>
</comment>
<keyword evidence="8" id="KW-1185">Reference proteome</keyword>
<evidence type="ECO:0000256" key="1">
    <source>
        <dbReference type="ARBA" id="ARBA00004141"/>
    </source>
</evidence>
<evidence type="ECO:0000259" key="6">
    <source>
        <dbReference type="Pfam" id="PF04893"/>
    </source>
</evidence>
<keyword evidence="4 5" id="KW-0472">Membrane</keyword>
<evidence type="ECO:0000313" key="7">
    <source>
        <dbReference type="EMBL" id="MFD0962057.1"/>
    </source>
</evidence>
<feature type="transmembrane region" description="Helical" evidence="5">
    <location>
        <begin position="93"/>
        <end position="115"/>
    </location>
</feature>
<protein>
    <submittedName>
        <fullName evidence="7">YIP1 family protein</fullName>
    </submittedName>
</protein>
<comment type="caution">
    <text evidence="7">The sequence shown here is derived from an EMBL/GenBank/DDBJ whole genome shotgun (WGS) entry which is preliminary data.</text>
</comment>
<name>A0ABW3HWZ3_9BACL</name>